<dbReference type="InterPro" id="IPR017853">
    <property type="entry name" value="GH"/>
</dbReference>
<proteinExistence type="predicted"/>
<dbReference type="PANTHER" id="PTHR43576">
    <property type="entry name" value="ALPHA-L-ARABINOFURANOSIDASE C-RELATED"/>
    <property type="match status" value="1"/>
</dbReference>
<accession>A0A563VXB1</accession>
<dbReference type="PANTHER" id="PTHR43576:SF3">
    <property type="entry name" value="ALPHA-L-ARABINOFURANOSIDASE C"/>
    <property type="match status" value="1"/>
</dbReference>
<keyword evidence="2" id="KW-1185">Reference proteome</keyword>
<organism evidence="1 2">
    <name type="scientific">Hyella patelloides LEGE 07179</name>
    <dbReference type="NCBI Taxonomy" id="945734"/>
    <lineage>
        <taxon>Bacteria</taxon>
        <taxon>Bacillati</taxon>
        <taxon>Cyanobacteriota</taxon>
        <taxon>Cyanophyceae</taxon>
        <taxon>Pleurocapsales</taxon>
        <taxon>Hyellaceae</taxon>
        <taxon>Hyella</taxon>
    </lineage>
</organism>
<dbReference type="AlphaFoldDB" id="A0A563VXB1"/>
<dbReference type="GO" id="GO:0016787">
    <property type="term" value="F:hydrolase activity"/>
    <property type="evidence" value="ECO:0007669"/>
    <property type="project" value="UniProtKB-KW"/>
</dbReference>
<name>A0A563VXB1_9CYAN</name>
<dbReference type="Gene3D" id="3.20.20.80">
    <property type="entry name" value="Glycosidases"/>
    <property type="match status" value="1"/>
</dbReference>
<dbReference type="PROSITE" id="PS51257">
    <property type="entry name" value="PROKAR_LIPOPROTEIN"/>
    <property type="match status" value="1"/>
</dbReference>
<dbReference type="SUPFAM" id="SSF51445">
    <property type="entry name" value="(Trans)glycosidases"/>
    <property type="match status" value="1"/>
</dbReference>
<evidence type="ECO:0000313" key="1">
    <source>
        <dbReference type="EMBL" id="VEP16060.1"/>
    </source>
</evidence>
<sequence length="520" mass="58149">MFKTSTNSISWLNFFVLTSLLLISGCSGQKNLGKKSASAQPSTVKASLSSVSRPLSENYACFNVNSLMVKSWSNPEFQQAVRQVNPQLLRIPGGTESNYWDWQKGGLVGNVREAMAGYPIQFRNKDLKYNASKLEDIQGGIKETNTDPIFVLNMATSSLESQLEMLRRARDLGMPVKYIELGNEFYFDVPNYKRVFPTSADYAQTASEWIVAIKQEFPAAEIALVGVAPKPKDSIREQNWQKSLLNSAMYQADAVTLHLYNGHGLKSPIDSNSTYPFFTSEEVPLILGQPFRSWQKLQNNDQLKLIPDNKQIWMTEYNLFENVFGKKNRDKQQRVMGSWTHGLYALTMSLLFLEDSRIAIACNHVLTGNSRFAAIFANKASFLNPSDENFEVQAKSLSATGSTLSLLGEATLGMTKAQKIDFSPEFTLVGHKNFEYPALYGWMFNNGKHSRAIIANLSNRNISVNLEQLFSASVSYQQLSAEPQTLITGKEVIKSKSDTVSPEIMLPAYSVTKLDSLPSF</sequence>
<dbReference type="GO" id="GO:0000272">
    <property type="term" value="P:polysaccharide catabolic process"/>
    <property type="evidence" value="ECO:0007669"/>
    <property type="project" value="TreeGrafter"/>
</dbReference>
<dbReference type="EMBL" id="CAACVJ010000335">
    <property type="protein sequence ID" value="VEP16060.1"/>
    <property type="molecule type" value="Genomic_DNA"/>
</dbReference>
<protein>
    <submittedName>
        <fullName evidence="1">Glycosyl hydrolase catalytic core</fullName>
    </submittedName>
</protein>
<keyword evidence="1" id="KW-0378">Hydrolase</keyword>
<evidence type="ECO:0000313" key="2">
    <source>
        <dbReference type="Proteomes" id="UP000320055"/>
    </source>
</evidence>
<gene>
    <name evidence="1" type="ORF">H1P_400016</name>
</gene>
<reference evidence="1 2" key="1">
    <citation type="submission" date="2019-01" db="EMBL/GenBank/DDBJ databases">
        <authorList>
            <person name="Brito A."/>
        </authorList>
    </citation>
    <scope>NUCLEOTIDE SEQUENCE [LARGE SCALE GENOMIC DNA]</scope>
    <source>
        <strain evidence="1">1</strain>
    </source>
</reference>
<dbReference type="Proteomes" id="UP000320055">
    <property type="component" value="Unassembled WGS sequence"/>
</dbReference>